<feature type="transmembrane region" description="Helical" evidence="6">
    <location>
        <begin position="300"/>
        <end position="320"/>
    </location>
</feature>
<feature type="transmembrane region" description="Helical" evidence="6">
    <location>
        <begin position="249"/>
        <end position="269"/>
    </location>
</feature>
<evidence type="ECO:0000313" key="8">
    <source>
        <dbReference type="EMBL" id="PSL06717.1"/>
    </source>
</evidence>
<evidence type="ECO:0000256" key="1">
    <source>
        <dbReference type="ARBA" id="ARBA00004141"/>
    </source>
</evidence>
<feature type="domain" description="Inositolphosphotransferase Aur1/Ipt1" evidence="7">
    <location>
        <begin position="137"/>
        <end position="315"/>
    </location>
</feature>
<dbReference type="SUPFAM" id="SSF48317">
    <property type="entry name" value="Acid phosphatase/Vanadium-dependent haloperoxidase"/>
    <property type="match status" value="1"/>
</dbReference>
<dbReference type="InterPro" id="IPR052185">
    <property type="entry name" value="IPC_Synthase-Related"/>
</dbReference>
<feature type="transmembrane region" description="Helical" evidence="6">
    <location>
        <begin position="188"/>
        <end position="209"/>
    </location>
</feature>
<feature type="region of interest" description="Disordered" evidence="5">
    <location>
        <begin position="1"/>
        <end position="24"/>
    </location>
</feature>
<dbReference type="AlphaFoldDB" id="A0A2P8EB92"/>
<dbReference type="RefSeq" id="WP_106535744.1">
    <property type="nucleotide sequence ID" value="NZ_ML142898.1"/>
</dbReference>
<feature type="transmembrane region" description="Helical" evidence="6">
    <location>
        <begin position="150"/>
        <end position="176"/>
    </location>
</feature>
<evidence type="ECO:0000259" key="7">
    <source>
        <dbReference type="Pfam" id="PF14378"/>
    </source>
</evidence>
<comment type="subcellular location">
    <subcellularLocation>
        <location evidence="1">Membrane</location>
        <topology evidence="1">Multi-pass membrane protein</topology>
    </subcellularLocation>
</comment>
<dbReference type="Proteomes" id="UP000243528">
    <property type="component" value="Unassembled WGS sequence"/>
</dbReference>
<feature type="compositionally biased region" description="Polar residues" evidence="5">
    <location>
        <begin position="1"/>
        <end position="17"/>
    </location>
</feature>
<organism evidence="8 9">
    <name type="scientific">Haloactinopolyspora alba</name>
    <dbReference type="NCBI Taxonomy" id="648780"/>
    <lineage>
        <taxon>Bacteria</taxon>
        <taxon>Bacillati</taxon>
        <taxon>Actinomycetota</taxon>
        <taxon>Actinomycetes</taxon>
        <taxon>Jiangellales</taxon>
        <taxon>Jiangellaceae</taxon>
        <taxon>Haloactinopolyspora</taxon>
    </lineage>
</organism>
<dbReference type="Pfam" id="PF14378">
    <property type="entry name" value="PAP2_3"/>
    <property type="match status" value="1"/>
</dbReference>
<evidence type="ECO:0000256" key="2">
    <source>
        <dbReference type="ARBA" id="ARBA00022692"/>
    </source>
</evidence>
<dbReference type="PANTHER" id="PTHR31310:SF7">
    <property type="entry name" value="PA-PHOSPHATASE RELATED-FAMILY PROTEIN DDB_G0268928"/>
    <property type="match status" value="1"/>
</dbReference>
<dbReference type="InterPro" id="IPR036938">
    <property type="entry name" value="PAP2/HPO_sf"/>
</dbReference>
<proteinExistence type="predicted"/>
<reference evidence="8 9" key="1">
    <citation type="submission" date="2018-03" db="EMBL/GenBank/DDBJ databases">
        <title>Genomic Encyclopedia of Archaeal and Bacterial Type Strains, Phase II (KMG-II): from individual species to whole genera.</title>
        <authorList>
            <person name="Goeker M."/>
        </authorList>
    </citation>
    <scope>NUCLEOTIDE SEQUENCE [LARGE SCALE GENOMIC DNA]</scope>
    <source>
        <strain evidence="8 9">DSM 45211</strain>
    </source>
</reference>
<dbReference type="EMBL" id="PYGE01000002">
    <property type="protein sequence ID" value="PSL06717.1"/>
    <property type="molecule type" value="Genomic_DNA"/>
</dbReference>
<dbReference type="PANTHER" id="PTHR31310">
    <property type="match status" value="1"/>
</dbReference>
<keyword evidence="9" id="KW-1185">Reference proteome</keyword>
<dbReference type="InterPro" id="IPR026841">
    <property type="entry name" value="Aur1/Ipt1"/>
</dbReference>
<comment type="caution">
    <text evidence="8">The sequence shown here is derived from an EMBL/GenBank/DDBJ whole genome shotgun (WGS) entry which is preliminary data.</text>
</comment>
<keyword evidence="3 6" id="KW-1133">Transmembrane helix</keyword>
<name>A0A2P8EB92_9ACTN</name>
<evidence type="ECO:0000256" key="6">
    <source>
        <dbReference type="SAM" id="Phobius"/>
    </source>
</evidence>
<evidence type="ECO:0000313" key="9">
    <source>
        <dbReference type="Proteomes" id="UP000243528"/>
    </source>
</evidence>
<evidence type="ECO:0000256" key="4">
    <source>
        <dbReference type="ARBA" id="ARBA00023136"/>
    </source>
</evidence>
<feature type="transmembrane region" description="Helical" evidence="6">
    <location>
        <begin position="276"/>
        <end position="294"/>
    </location>
</feature>
<protein>
    <submittedName>
        <fullName evidence="8">PAP2 superfamily protein</fullName>
    </submittedName>
</protein>
<dbReference type="CDD" id="cd03386">
    <property type="entry name" value="PAP2_Aur1_like"/>
    <property type="match status" value="1"/>
</dbReference>
<dbReference type="OrthoDB" id="629685at2"/>
<keyword evidence="2 6" id="KW-0812">Transmembrane</keyword>
<keyword evidence="4 6" id="KW-0472">Membrane</keyword>
<gene>
    <name evidence="8" type="ORF">CLV30_102103</name>
</gene>
<dbReference type="Gene3D" id="1.20.144.10">
    <property type="entry name" value="Phosphatidic acid phosphatase type 2/haloperoxidase"/>
    <property type="match status" value="1"/>
</dbReference>
<accession>A0A2P8EB92</accession>
<evidence type="ECO:0000256" key="5">
    <source>
        <dbReference type="SAM" id="MobiDB-lite"/>
    </source>
</evidence>
<evidence type="ECO:0000256" key="3">
    <source>
        <dbReference type="ARBA" id="ARBA00022989"/>
    </source>
</evidence>
<dbReference type="GO" id="GO:0016020">
    <property type="term" value="C:membrane"/>
    <property type="evidence" value="ECO:0007669"/>
    <property type="project" value="UniProtKB-SubCell"/>
</dbReference>
<sequence length="338" mass="37603">MTDVDSQQSTSDATTPDSAERPLTHRDRAAAWRAHVTPGRVGLVVYVTVLLTYCVTEGIPMDRIGQTGWILIGIVAGKLGRPWREHVRTFLDWLPLLAALVLYDHTRGVADGLGMPVHVGSVVEVEQSLFAGTTPTVWLQTQLLEQSVRWWDVGIAVVYFTHFVLPWLIAAVFYLYARPRWVAYIRRVLLLSYAGLATYILLPVAPPWYAAGEGEIAAPVYRLVGRGWEELGLRSADEWLAGAQAESNLVAAVPSLHAAFALLVAVTLWPLTRHPLLRACLVLFPPAMAFTLVYGGEHYVVDVLLGWIYVVLVLWVARWWERWRAKRSGMMTAVVAAG</sequence>